<name>A0A562PV84_9BURK</name>
<sequence>MSSITEQLSATSKSQFESQLNFLNNVLKKTVDGAEQVVALNLSTARNAAERSAAATRQLLEAKDARAVLELARPLSAIEGLFAYGRELFTIASKTQVELLQSARERFSDLPSKTLVLAAPAVTQVPAQAAQSAIHGVTDTAQAVTQSVTDSAQAVTRSATDTAQAATHAVADTAAQATHAASAAAGSAVEAASHTLAQAAHNAQPATDAVTDAVEQVAQAVADNTPAASTAALFDGEAAPAPKTVRSKPAAKPVAEAVAALADKPATTLKSVPGQKSRK</sequence>
<dbReference type="Pfam" id="PF09361">
    <property type="entry name" value="Phasin_2"/>
    <property type="match status" value="1"/>
</dbReference>
<evidence type="ECO:0000313" key="5">
    <source>
        <dbReference type="Proteomes" id="UP000437862"/>
    </source>
</evidence>
<keyword evidence="5" id="KW-1185">Reference proteome</keyword>
<evidence type="ECO:0000259" key="1">
    <source>
        <dbReference type="Pfam" id="PF09361"/>
    </source>
</evidence>
<evidence type="ECO:0000313" key="4">
    <source>
        <dbReference type="Proteomes" id="UP000315112"/>
    </source>
</evidence>
<dbReference type="NCBIfam" id="TIGR01841">
    <property type="entry name" value="phasin"/>
    <property type="match status" value="1"/>
</dbReference>
<gene>
    <name evidence="2" type="primary">phaP</name>
    <name evidence="2" type="ORF">GO485_10525</name>
    <name evidence="3" type="ORF">IP92_01705</name>
</gene>
<dbReference type="Proteomes" id="UP000315112">
    <property type="component" value="Unassembled WGS sequence"/>
</dbReference>
<dbReference type="Proteomes" id="UP000437862">
    <property type="component" value="Chromosome"/>
</dbReference>
<dbReference type="InterPro" id="IPR010127">
    <property type="entry name" value="Phasin_subfam-1"/>
</dbReference>
<dbReference type="AlphaFoldDB" id="A0A562PV84"/>
<reference evidence="3 4" key="1">
    <citation type="journal article" date="2015" name="Stand. Genomic Sci.">
        <title>Genomic Encyclopedia of Bacterial and Archaeal Type Strains, Phase III: the genomes of soil and plant-associated and newly described type strains.</title>
        <authorList>
            <person name="Whitman W.B."/>
            <person name="Woyke T."/>
            <person name="Klenk H.P."/>
            <person name="Zhou Y."/>
            <person name="Lilburn T.G."/>
            <person name="Beck B.J."/>
            <person name="De Vos P."/>
            <person name="Vandamme P."/>
            <person name="Eisen J.A."/>
            <person name="Garrity G."/>
            <person name="Hugenholtz P."/>
            <person name="Kyrpides N.C."/>
        </authorList>
    </citation>
    <scope>NUCLEOTIDE SEQUENCE [LARGE SCALE GENOMIC DNA]</scope>
    <source>
        <strain evidence="3 4">CGMCC 1.10685</strain>
    </source>
</reference>
<proteinExistence type="predicted"/>
<dbReference type="EMBL" id="CP046904">
    <property type="protein sequence ID" value="QGZ39439.1"/>
    <property type="molecule type" value="Genomic_DNA"/>
</dbReference>
<reference evidence="3" key="2">
    <citation type="submission" date="2019-07" db="EMBL/GenBank/DDBJ databases">
        <authorList>
            <person name="Whitman W."/>
            <person name="Huntemann M."/>
            <person name="Clum A."/>
            <person name="Pillay M."/>
            <person name="Palaniappan K."/>
            <person name="Varghese N."/>
            <person name="Mikhailova N."/>
            <person name="Stamatis D."/>
            <person name="Reddy T."/>
            <person name="Daum C."/>
            <person name="Shapiro N."/>
            <person name="Ivanova N."/>
            <person name="Kyrpides N."/>
            <person name="Woyke T."/>
        </authorList>
    </citation>
    <scope>NUCLEOTIDE SEQUENCE</scope>
    <source>
        <strain evidence="3">CGMCC 1.10685</strain>
    </source>
</reference>
<dbReference type="InterPro" id="IPR018968">
    <property type="entry name" value="Phasin"/>
</dbReference>
<dbReference type="EMBL" id="VLKW01000003">
    <property type="protein sequence ID" value="TWI48317.1"/>
    <property type="molecule type" value="Genomic_DNA"/>
</dbReference>
<organism evidence="3 4">
    <name type="scientific">Pseudoduganella flava</name>
    <dbReference type="NCBI Taxonomy" id="871742"/>
    <lineage>
        <taxon>Bacteria</taxon>
        <taxon>Pseudomonadati</taxon>
        <taxon>Pseudomonadota</taxon>
        <taxon>Betaproteobacteria</taxon>
        <taxon>Burkholderiales</taxon>
        <taxon>Oxalobacteraceae</taxon>
        <taxon>Telluria group</taxon>
        <taxon>Pseudoduganella</taxon>
    </lineage>
</organism>
<evidence type="ECO:0000313" key="3">
    <source>
        <dbReference type="EMBL" id="TWI48317.1"/>
    </source>
</evidence>
<accession>A0A562PV84</accession>
<dbReference type="OrthoDB" id="8759666at2"/>
<protein>
    <submittedName>
        <fullName evidence="3">Phasin family protein</fullName>
    </submittedName>
    <submittedName>
        <fullName evidence="2">TIGR01841 family phasin</fullName>
    </submittedName>
</protein>
<dbReference type="RefSeq" id="WP_145874133.1">
    <property type="nucleotide sequence ID" value="NZ_CP046904.1"/>
</dbReference>
<reference evidence="2 5" key="3">
    <citation type="submission" date="2019-12" db="EMBL/GenBank/DDBJ databases">
        <title>Draft Genome Sequences of Six Type Strains of the Genus Massilia.</title>
        <authorList>
            <person name="Miess H."/>
            <person name="Frediansyah A."/>
            <person name="Goeker M."/>
            <person name="Gross H."/>
        </authorList>
    </citation>
    <scope>NUCLEOTIDE SEQUENCE [LARGE SCALE GENOMIC DNA]</scope>
    <source>
        <strain evidence="2 5">DSM 26639</strain>
    </source>
</reference>
<feature type="domain" description="Phasin" evidence="1">
    <location>
        <begin position="6"/>
        <end position="107"/>
    </location>
</feature>
<evidence type="ECO:0000313" key="2">
    <source>
        <dbReference type="EMBL" id="QGZ39439.1"/>
    </source>
</evidence>